<dbReference type="AlphaFoldDB" id="C0EAF0"/>
<dbReference type="STRING" id="537013.CLOSTMETH_00805"/>
<evidence type="ECO:0000313" key="1">
    <source>
        <dbReference type="EMBL" id="EEG31590.1"/>
    </source>
</evidence>
<gene>
    <name evidence="1" type="ORF">CLOSTMETH_00805</name>
</gene>
<protein>
    <submittedName>
        <fullName evidence="1">Uncharacterized protein</fullName>
    </submittedName>
</protein>
<dbReference type="HOGENOM" id="CLU_2896137_0_0_9"/>
<sequence length="62" mass="7005">MKRRQLLGQKRGTFEKIQGFFEKNLDLESTPGSKLIISGQLIWVFQSISGGINRPAWLRTGA</sequence>
<organism evidence="1 2">
    <name type="scientific">[Clostridium] methylpentosum DSM 5476</name>
    <dbReference type="NCBI Taxonomy" id="537013"/>
    <lineage>
        <taxon>Bacteria</taxon>
        <taxon>Bacillati</taxon>
        <taxon>Bacillota</taxon>
        <taxon>Clostridia</taxon>
        <taxon>Eubacteriales</taxon>
        <taxon>Oscillospiraceae</taxon>
        <taxon>Oscillospiraceae incertae sedis</taxon>
    </lineage>
</organism>
<reference evidence="1 2" key="1">
    <citation type="submission" date="2009-01" db="EMBL/GenBank/DDBJ databases">
        <authorList>
            <person name="Fulton L."/>
            <person name="Clifton S."/>
            <person name="Fulton B."/>
            <person name="Xu J."/>
            <person name="Minx P."/>
            <person name="Pepin K.H."/>
            <person name="Johnson M."/>
            <person name="Bhonagiri V."/>
            <person name="Nash W.E."/>
            <person name="Mardis E.R."/>
            <person name="Wilson R.K."/>
        </authorList>
    </citation>
    <scope>NUCLEOTIDE SEQUENCE [LARGE SCALE GENOMIC DNA]</scope>
    <source>
        <strain evidence="1 2">DSM 5476</strain>
    </source>
</reference>
<name>C0EAF0_9FIRM</name>
<proteinExistence type="predicted"/>
<comment type="caution">
    <text evidence="1">The sequence shown here is derived from an EMBL/GenBank/DDBJ whole genome shotgun (WGS) entry which is preliminary data.</text>
</comment>
<reference evidence="1 2" key="2">
    <citation type="submission" date="2009-02" db="EMBL/GenBank/DDBJ databases">
        <title>Draft genome sequence of Clostridium methylpentosum (DSM 5476).</title>
        <authorList>
            <person name="Sudarsanam P."/>
            <person name="Ley R."/>
            <person name="Guruge J."/>
            <person name="Turnbaugh P.J."/>
            <person name="Mahowald M."/>
            <person name="Liep D."/>
            <person name="Gordon J."/>
        </authorList>
    </citation>
    <scope>NUCLEOTIDE SEQUENCE [LARGE SCALE GENOMIC DNA]</scope>
    <source>
        <strain evidence="1 2">DSM 5476</strain>
    </source>
</reference>
<dbReference type="Proteomes" id="UP000003340">
    <property type="component" value="Unassembled WGS sequence"/>
</dbReference>
<evidence type="ECO:0000313" key="2">
    <source>
        <dbReference type="Proteomes" id="UP000003340"/>
    </source>
</evidence>
<keyword evidence="2" id="KW-1185">Reference proteome</keyword>
<accession>C0EAF0</accession>
<dbReference type="EMBL" id="ACEC01000031">
    <property type="protein sequence ID" value="EEG31590.1"/>
    <property type="molecule type" value="Genomic_DNA"/>
</dbReference>